<dbReference type="AlphaFoldDB" id="A0A9X2LPX6"/>
<sequence>MASISDSTVAPCDIRSVELEITGTCQLRCTHCCTGSSPQVPVGSMKVSDWRRVMTEIAEIGVPMVQLIGGEPTLNPDLPQLVDVALALGLGVEVYSNLVHVRPALWEIFSRDGVRLATSYYSDDAAQHEKITQGRGSHARTLANIGVALRRGIPLRVGIVEVLDGQRVRQAEAELRALGVEQIQIDRTRRVGRAAGSPGVPPSVDELCGRCFRQRVAISPDGEVYGCILSRFLPAGNVKDQGLSAILRSSTWAEIVERIPMAQDPCTPQDSSDCDPANTPACLPKFPE</sequence>
<dbReference type="InterPro" id="IPR023885">
    <property type="entry name" value="4Fe4S-binding_SPASM_dom"/>
</dbReference>
<dbReference type="Proteomes" id="UP001142374">
    <property type="component" value="Unassembled WGS sequence"/>
</dbReference>
<name>A0A9X2LPX6_9ACTN</name>
<dbReference type="SFLD" id="SFLDG01386">
    <property type="entry name" value="main_SPASM_domain-containing"/>
    <property type="match status" value="1"/>
</dbReference>
<dbReference type="SFLD" id="SFLDS00029">
    <property type="entry name" value="Radical_SAM"/>
    <property type="match status" value="1"/>
</dbReference>
<dbReference type="InterPro" id="IPR058240">
    <property type="entry name" value="rSAM_sf"/>
</dbReference>
<dbReference type="SFLD" id="SFLDG01067">
    <property type="entry name" value="SPASM/twitch_domain_containing"/>
    <property type="match status" value="1"/>
</dbReference>
<gene>
    <name evidence="7" type="ORF">NQU55_34510</name>
</gene>
<keyword evidence="3" id="KW-0408">Iron</keyword>
<dbReference type="EMBL" id="JANIID010000056">
    <property type="protein sequence ID" value="MCQ8774836.1"/>
    <property type="molecule type" value="Genomic_DNA"/>
</dbReference>
<dbReference type="SUPFAM" id="SSF102114">
    <property type="entry name" value="Radical SAM enzymes"/>
    <property type="match status" value="1"/>
</dbReference>
<evidence type="ECO:0000313" key="8">
    <source>
        <dbReference type="Proteomes" id="UP001142374"/>
    </source>
</evidence>
<dbReference type="Pfam" id="PF04055">
    <property type="entry name" value="Radical_SAM"/>
    <property type="match status" value="1"/>
</dbReference>
<dbReference type="Gene3D" id="3.20.20.70">
    <property type="entry name" value="Aldolase class I"/>
    <property type="match status" value="1"/>
</dbReference>
<dbReference type="Pfam" id="PF13186">
    <property type="entry name" value="SPASM"/>
    <property type="match status" value="1"/>
</dbReference>
<evidence type="ECO:0000256" key="1">
    <source>
        <dbReference type="ARBA" id="ARBA00022691"/>
    </source>
</evidence>
<dbReference type="InterPro" id="IPR013785">
    <property type="entry name" value="Aldolase_TIM"/>
</dbReference>
<reference evidence="7" key="1">
    <citation type="submission" date="2022-06" db="EMBL/GenBank/DDBJ databases">
        <title>WGS of actinobacteria.</title>
        <authorList>
            <person name="Thawai C."/>
        </authorList>
    </citation>
    <scope>NUCLEOTIDE SEQUENCE</scope>
    <source>
        <strain evidence="7">AA8</strain>
    </source>
</reference>
<keyword evidence="4" id="KW-0411">Iron-sulfur</keyword>
<dbReference type="GO" id="GO:0051536">
    <property type="term" value="F:iron-sulfur cluster binding"/>
    <property type="evidence" value="ECO:0007669"/>
    <property type="project" value="UniProtKB-KW"/>
</dbReference>
<dbReference type="RefSeq" id="WP_168091557.1">
    <property type="nucleotide sequence ID" value="NZ_JAATER010000029.1"/>
</dbReference>
<evidence type="ECO:0000259" key="6">
    <source>
        <dbReference type="PROSITE" id="PS51918"/>
    </source>
</evidence>
<feature type="domain" description="Radical SAM core" evidence="6">
    <location>
        <begin position="9"/>
        <end position="228"/>
    </location>
</feature>
<dbReference type="PANTHER" id="PTHR11228">
    <property type="entry name" value="RADICAL SAM DOMAIN PROTEIN"/>
    <property type="match status" value="1"/>
</dbReference>
<dbReference type="PROSITE" id="PS51918">
    <property type="entry name" value="RADICAL_SAM"/>
    <property type="match status" value="1"/>
</dbReference>
<dbReference type="SFLD" id="SFLDG01216">
    <property type="entry name" value="thioether_bond_formation_requi"/>
    <property type="match status" value="1"/>
</dbReference>
<comment type="caution">
    <text evidence="7">The sequence shown here is derived from an EMBL/GenBank/DDBJ whole genome shotgun (WGS) entry which is preliminary data.</text>
</comment>
<dbReference type="CDD" id="cd21109">
    <property type="entry name" value="SPASM"/>
    <property type="match status" value="1"/>
</dbReference>
<dbReference type="InterPro" id="IPR050377">
    <property type="entry name" value="Radical_SAM_PqqE_MftC-like"/>
</dbReference>
<dbReference type="InterPro" id="IPR007197">
    <property type="entry name" value="rSAM"/>
</dbReference>
<evidence type="ECO:0000256" key="3">
    <source>
        <dbReference type="ARBA" id="ARBA00023004"/>
    </source>
</evidence>
<dbReference type="PANTHER" id="PTHR11228:SF34">
    <property type="entry name" value="TUNGSTEN-CONTAINING ALDEHYDE FERREDOXIN OXIDOREDUCTASE COFACTOR MODIFYING PROTEIN"/>
    <property type="match status" value="1"/>
</dbReference>
<dbReference type="GO" id="GO:0046872">
    <property type="term" value="F:metal ion binding"/>
    <property type="evidence" value="ECO:0007669"/>
    <property type="project" value="UniProtKB-KW"/>
</dbReference>
<organism evidence="7 8">
    <name type="scientific">Streptomyces telluris</name>
    <dbReference type="NCBI Taxonomy" id="2720021"/>
    <lineage>
        <taxon>Bacteria</taxon>
        <taxon>Bacillati</taxon>
        <taxon>Actinomycetota</taxon>
        <taxon>Actinomycetes</taxon>
        <taxon>Kitasatosporales</taxon>
        <taxon>Streptomycetaceae</taxon>
        <taxon>Streptomyces</taxon>
    </lineage>
</organism>
<dbReference type="SFLD" id="SFLDF00365">
    <property type="entry name" value="thuricin_CD_(TrnCD-like)"/>
    <property type="match status" value="1"/>
</dbReference>
<evidence type="ECO:0000256" key="4">
    <source>
        <dbReference type="ARBA" id="ARBA00023014"/>
    </source>
</evidence>
<accession>A0A9X2LPX6</accession>
<protein>
    <submittedName>
        <fullName evidence="7">Radical SAM protein</fullName>
    </submittedName>
</protein>
<evidence type="ECO:0000313" key="7">
    <source>
        <dbReference type="EMBL" id="MCQ8774836.1"/>
    </source>
</evidence>
<proteinExistence type="predicted"/>
<keyword evidence="8" id="KW-1185">Reference proteome</keyword>
<evidence type="ECO:0000256" key="2">
    <source>
        <dbReference type="ARBA" id="ARBA00022723"/>
    </source>
</evidence>
<feature type="region of interest" description="Disordered" evidence="5">
    <location>
        <begin position="264"/>
        <end position="288"/>
    </location>
</feature>
<keyword evidence="1" id="KW-0949">S-adenosyl-L-methionine</keyword>
<evidence type="ECO:0000256" key="5">
    <source>
        <dbReference type="SAM" id="MobiDB-lite"/>
    </source>
</evidence>
<dbReference type="GO" id="GO:0003824">
    <property type="term" value="F:catalytic activity"/>
    <property type="evidence" value="ECO:0007669"/>
    <property type="project" value="InterPro"/>
</dbReference>
<dbReference type="CDD" id="cd01335">
    <property type="entry name" value="Radical_SAM"/>
    <property type="match status" value="1"/>
</dbReference>
<keyword evidence="2" id="KW-0479">Metal-binding</keyword>